<sequence length="105" mass="11559">MDLLSPHTATVFLLLGLRRMVGLSRLANNKFPEDFPCSLLAYYYCKQQCTLFTAHPYHWLLRRGGGRTDIMATATTQVVQVAAGNDCAGDPSNIDGRKRRAGSLG</sequence>
<gene>
    <name evidence="2" type="ORF">Pcinc_003509</name>
</gene>
<dbReference type="Proteomes" id="UP001286313">
    <property type="component" value="Unassembled WGS sequence"/>
</dbReference>
<protein>
    <recommendedName>
        <fullName evidence="4">Secreted protein</fullName>
    </recommendedName>
</protein>
<evidence type="ECO:0008006" key="4">
    <source>
        <dbReference type="Google" id="ProtNLM"/>
    </source>
</evidence>
<evidence type="ECO:0000313" key="2">
    <source>
        <dbReference type="EMBL" id="KAK3892718.1"/>
    </source>
</evidence>
<keyword evidence="1" id="KW-0732">Signal</keyword>
<feature type="chain" id="PRO_5041901761" description="Secreted protein" evidence="1">
    <location>
        <begin position="23"/>
        <end position="105"/>
    </location>
</feature>
<comment type="caution">
    <text evidence="2">The sequence shown here is derived from an EMBL/GenBank/DDBJ whole genome shotgun (WGS) entry which is preliminary data.</text>
</comment>
<feature type="signal peptide" evidence="1">
    <location>
        <begin position="1"/>
        <end position="22"/>
    </location>
</feature>
<proteinExistence type="predicted"/>
<evidence type="ECO:0000313" key="3">
    <source>
        <dbReference type="Proteomes" id="UP001286313"/>
    </source>
</evidence>
<organism evidence="2 3">
    <name type="scientific">Petrolisthes cinctipes</name>
    <name type="common">Flat porcelain crab</name>
    <dbReference type="NCBI Taxonomy" id="88211"/>
    <lineage>
        <taxon>Eukaryota</taxon>
        <taxon>Metazoa</taxon>
        <taxon>Ecdysozoa</taxon>
        <taxon>Arthropoda</taxon>
        <taxon>Crustacea</taxon>
        <taxon>Multicrustacea</taxon>
        <taxon>Malacostraca</taxon>
        <taxon>Eumalacostraca</taxon>
        <taxon>Eucarida</taxon>
        <taxon>Decapoda</taxon>
        <taxon>Pleocyemata</taxon>
        <taxon>Anomura</taxon>
        <taxon>Galatheoidea</taxon>
        <taxon>Porcellanidae</taxon>
        <taxon>Petrolisthes</taxon>
    </lineage>
</organism>
<reference evidence="2" key="1">
    <citation type="submission" date="2023-10" db="EMBL/GenBank/DDBJ databases">
        <title>Genome assemblies of two species of porcelain crab, Petrolisthes cinctipes and Petrolisthes manimaculis (Anomura: Porcellanidae).</title>
        <authorList>
            <person name="Angst P."/>
        </authorList>
    </citation>
    <scope>NUCLEOTIDE SEQUENCE</scope>
    <source>
        <strain evidence="2">PB745_01</strain>
        <tissue evidence="2">Gill</tissue>
    </source>
</reference>
<dbReference type="EMBL" id="JAWQEG010000249">
    <property type="protein sequence ID" value="KAK3892718.1"/>
    <property type="molecule type" value="Genomic_DNA"/>
</dbReference>
<dbReference type="AlphaFoldDB" id="A0AAE1L213"/>
<evidence type="ECO:0000256" key="1">
    <source>
        <dbReference type="SAM" id="SignalP"/>
    </source>
</evidence>
<accession>A0AAE1L213</accession>
<name>A0AAE1L213_PETCI</name>
<keyword evidence="3" id="KW-1185">Reference proteome</keyword>